<organism evidence="1 2">
    <name type="scientific">Moraxella nonliquefaciens</name>
    <dbReference type="NCBI Taxonomy" id="478"/>
    <lineage>
        <taxon>Bacteria</taxon>
        <taxon>Pseudomonadati</taxon>
        <taxon>Pseudomonadota</taxon>
        <taxon>Gammaproteobacteria</taxon>
        <taxon>Moraxellales</taxon>
        <taxon>Moraxellaceae</taxon>
        <taxon>Moraxella</taxon>
    </lineage>
</organism>
<evidence type="ECO:0000313" key="1">
    <source>
        <dbReference type="EMBL" id="OBX50965.1"/>
    </source>
</evidence>
<comment type="caution">
    <text evidence="1">The sequence shown here is derived from an EMBL/GenBank/DDBJ whole genome shotgun (WGS) entry which is preliminary data.</text>
</comment>
<accession>A0A1B8PK26</accession>
<sequence>MYHLSLQKSGWIDMVHFLFYASEAYNYKIQIKTNPSFVFMGYTDSQIVDQSINHAIKQGCIQ</sequence>
<evidence type="ECO:0000313" key="2">
    <source>
        <dbReference type="Proteomes" id="UP000092671"/>
    </source>
</evidence>
<name>A0A1B8PK26_MORNO</name>
<dbReference type="AlphaFoldDB" id="A0A1B8PK26"/>
<dbReference type="Proteomes" id="UP000092671">
    <property type="component" value="Unassembled WGS sequence"/>
</dbReference>
<gene>
    <name evidence="1" type="ORF">A9Z60_08835</name>
</gene>
<dbReference type="EMBL" id="LZDN01000011">
    <property type="protein sequence ID" value="OBX50965.1"/>
    <property type="molecule type" value="Genomic_DNA"/>
</dbReference>
<proteinExistence type="predicted"/>
<protein>
    <submittedName>
        <fullName evidence="1">Uncharacterized protein</fullName>
    </submittedName>
</protein>
<reference evidence="1 2" key="1">
    <citation type="submission" date="2016-06" db="EMBL/GenBank/DDBJ databases">
        <title>Draft genome of Moraxella nonliquefaciens CCUG 60284.</title>
        <authorList>
            <person name="Salva-Serra F."/>
            <person name="Engstrom-Jakobsson H."/>
            <person name="Thorell K."/>
            <person name="Gonzales-Siles L."/>
            <person name="Karlsson R."/>
            <person name="Boulund F."/>
            <person name="Engstrand L."/>
            <person name="Kristiansson E."/>
            <person name="Moore E."/>
        </authorList>
    </citation>
    <scope>NUCLEOTIDE SEQUENCE [LARGE SCALE GENOMIC DNA]</scope>
    <source>
        <strain evidence="1 2">CCUG 60284</strain>
    </source>
</reference>